<name>A0A6P5WTS6_DURZI</name>
<evidence type="ECO:0000313" key="2">
    <source>
        <dbReference type="Proteomes" id="UP000515121"/>
    </source>
</evidence>
<sequence>MLTMQFFQKTSFPQNQHQLLVEASAIPLAALTAWRALKSTARIIEGQRLLVIGGGGAVCFAAIQLAIAAGCHFTTTCGNRSINSVMAAGVDQAIDFTAEDIEAGIKGNAMGFCFIACHAVKFEVLKNIS</sequence>
<dbReference type="InterPro" id="IPR036291">
    <property type="entry name" value="NAD(P)-bd_dom_sf"/>
</dbReference>
<gene>
    <name evidence="3 4" type="primary">LOC111277143</name>
</gene>
<dbReference type="PANTHER" id="PTHR43482:SF1">
    <property type="entry name" value="PROTEIN AST1-RELATED"/>
    <property type="match status" value="1"/>
</dbReference>
<keyword evidence="2" id="KW-1185">Reference proteome</keyword>
<dbReference type="RefSeq" id="XP_022719102.1">
    <property type="nucleotide sequence ID" value="XM_022863367.1"/>
</dbReference>
<evidence type="ECO:0000256" key="1">
    <source>
        <dbReference type="SAM" id="Phobius"/>
    </source>
</evidence>
<dbReference type="KEGG" id="dzi:111277143"/>
<feature type="transmembrane region" description="Helical" evidence="1">
    <location>
        <begin position="49"/>
        <end position="70"/>
    </location>
</feature>
<reference evidence="3 4" key="1">
    <citation type="submission" date="2025-04" db="UniProtKB">
        <authorList>
            <consortium name="RefSeq"/>
        </authorList>
    </citation>
    <scope>IDENTIFICATION</scope>
    <source>
        <tissue evidence="3 4">Fruit stalk</tissue>
    </source>
</reference>
<organism evidence="2 4">
    <name type="scientific">Durio zibethinus</name>
    <name type="common">Durian</name>
    <dbReference type="NCBI Taxonomy" id="66656"/>
    <lineage>
        <taxon>Eukaryota</taxon>
        <taxon>Viridiplantae</taxon>
        <taxon>Streptophyta</taxon>
        <taxon>Embryophyta</taxon>
        <taxon>Tracheophyta</taxon>
        <taxon>Spermatophyta</taxon>
        <taxon>Magnoliopsida</taxon>
        <taxon>eudicotyledons</taxon>
        <taxon>Gunneridae</taxon>
        <taxon>Pentapetalae</taxon>
        <taxon>rosids</taxon>
        <taxon>malvids</taxon>
        <taxon>Malvales</taxon>
        <taxon>Malvaceae</taxon>
        <taxon>Helicteroideae</taxon>
        <taxon>Durio</taxon>
    </lineage>
</organism>
<keyword evidence="1" id="KW-0812">Transmembrane</keyword>
<dbReference type="RefSeq" id="XP_022719101.1">
    <property type="nucleotide sequence ID" value="XM_022863366.1"/>
</dbReference>
<dbReference type="InterPro" id="IPR052585">
    <property type="entry name" value="Lipid_raft_assoc_Zn_ADH"/>
</dbReference>
<dbReference type="SUPFAM" id="SSF51735">
    <property type="entry name" value="NAD(P)-binding Rossmann-fold domains"/>
    <property type="match status" value="1"/>
</dbReference>
<keyword evidence="1" id="KW-1133">Transmembrane helix</keyword>
<accession>A0A6P5WTS6</accession>
<dbReference type="Proteomes" id="UP000515121">
    <property type="component" value="Unplaced"/>
</dbReference>
<proteinExistence type="predicted"/>
<evidence type="ECO:0000313" key="4">
    <source>
        <dbReference type="RefSeq" id="XP_022719102.1"/>
    </source>
</evidence>
<dbReference type="PANTHER" id="PTHR43482">
    <property type="entry name" value="PROTEIN AST1-RELATED"/>
    <property type="match status" value="1"/>
</dbReference>
<evidence type="ECO:0000313" key="3">
    <source>
        <dbReference type="RefSeq" id="XP_022719101.1"/>
    </source>
</evidence>
<keyword evidence="1" id="KW-0472">Membrane</keyword>
<dbReference type="Gene3D" id="3.40.50.720">
    <property type="entry name" value="NAD(P)-binding Rossmann-like Domain"/>
    <property type="match status" value="1"/>
</dbReference>
<dbReference type="AlphaFoldDB" id="A0A6P5WTS6"/>
<dbReference type="GeneID" id="111277143"/>
<protein>
    <submittedName>
        <fullName evidence="3 4">Reticulon-4-interacting protein 1 homolog, mitochondrial-like isoform X1</fullName>
    </submittedName>
</protein>